<keyword evidence="4" id="KW-0119">Carbohydrate metabolism</keyword>
<dbReference type="NCBIfam" id="NF007148">
    <property type="entry name" value="PRK09585.3-2"/>
    <property type="match status" value="1"/>
</dbReference>
<organism evidence="6 7">
    <name type="scientific">Shewanella japonica</name>
    <dbReference type="NCBI Taxonomy" id="93973"/>
    <lineage>
        <taxon>Bacteria</taxon>
        <taxon>Pseudomonadati</taxon>
        <taxon>Pseudomonadota</taxon>
        <taxon>Gammaproteobacteria</taxon>
        <taxon>Alteromonadales</taxon>
        <taxon>Shewanellaceae</taxon>
        <taxon>Shewanella</taxon>
    </lineage>
</organism>
<comment type="pathway">
    <text evidence="4">Cell wall biogenesis; peptidoglycan recycling.</text>
</comment>
<evidence type="ECO:0000313" key="7">
    <source>
        <dbReference type="Proteomes" id="UP000191820"/>
    </source>
</evidence>
<dbReference type="PANTHER" id="PTHR30605">
    <property type="entry name" value="ANHYDRO-N-ACETYLMURAMIC ACID KINASE"/>
    <property type="match status" value="1"/>
</dbReference>
<dbReference type="CDD" id="cd24050">
    <property type="entry name" value="ASKHA_NBD_ANMK"/>
    <property type="match status" value="1"/>
</dbReference>
<evidence type="ECO:0000256" key="5">
    <source>
        <dbReference type="SAM" id="MobiDB-lite"/>
    </source>
</evidence>
<dbReference type="EMBL" id="CP020472">
    <property type="protein sequence ID" value="ARD21530.1"/>
    <property type="molecule type" value="Genomic_DNA"/>
</dbReference>
<dbReference type="PANTHER" id="PTHR30605:SF0">
    <property type="entry name" value="ANHYDRO-N-ACETYLMURAMIC ACID KINASE"/>
    <property type="match status" value="1"/>
</dbReference>
<gene>
    <name evidence="4" type="primary">anmK</name>
    <name evidence="6" type="ORF">SJ2017_1203</name>
</gene>
<evidence type="ECO:0000256" key="1">
    <source>
        <dbReference type="ARBA" id="ARBA00022679"/>
    </source>
</evidence>
<evidence type="ECO:0000256" key="3">
    <source>
        <dbReference type="ARBA" id="ARBA00022840"/>
    </source>
</evidence>
<dbReference type="Proteomes" id="UP000191820">
    <property type="component" value="Chromosome"/>
</dbReference>
<comment type="similarity">
    <text evidence="4">Belongs to the anhydro-N-acetylmuramic acid kinase family.</text>
</comment>
<reference evidence="6 7" key="1">
    <citation type="submission" date="2017-03" db="EMBL/GenBank/DDBJ databases">
        <title>Genome sequencing of Shewanella japonica KCTC 22435.</title>
        <authorList>
            <person name="Kim K.M."/>
        </authorList>
    </citation>
    <scope>NUCLEOTIDE SEQUENCE [LARGE SCALE GENOMIC DNA]</scope>
    <source>
        <strain evidence="6 7">KCTC 22435</strain>
    </source>
</reference>
<comment type="function">
    <text evidence="4">Catalyzes the specific phosphorylation of 1,6-anhydro-N-acetylmuramic acid (anhMurNAc) with the simultaneous cleavage of the 1,6-anhydro ring, generating MurNAc-6-P. Is required for the utilization of anhMurNAc either imported from the medium or derived from its own cell wall murein, and thus plays a role in cell wall recycling.</text>
</comment>
<sequence length="391" mass="42329">MNATNAISQKQTHTTQTDGNNKQSSGYFIGLMSGTSMDGIDAVLVDFSNNQIELIATHTLEIPAHILNNLHRLCSPNSDEINIMGRTDRAMGLLFAQAVNELVDRAGIDKSAVIAIGSHGQTIRHMPNLEQGFTLQIGDPETIAVETDINVIADFRRKDIALGGQGAPLVPAFHHASFAQKDCHRFILNIGGIANITYLNGDSEAVIGFDTGPGNTLMDAYINQELQRPFDESGQWAASGNTDPAFLKQLLSHPYFALDYPKSTGRELFNQAWLEQQLANFSHLQPADIQSTLLDLTCHSIANDIQAIAKNGEVFVCGGGALNSELMKRLKQLLPQLSLSTTSDIGIDPKWVEGIAFAWLAMRHALGKTGSLPAVTGAKRAAILGNFYSAY</sequence>
<keyword evidence="1 4" id="KW-0808">Transferase</keyword>
<dbReference type="InterPro" id="IPR005338">
    <property type="entry name" value="Anhydro_N_Ac-Mur_kinase"/>
</dbReference>
<protein>
    <recommendedName>
        <fullName evidence="4">Anhydro-N-acetylmuramic acid kinase</fullName>
        <ecNumber evidence="4">2.7.1.170</ecNumber>
    </recommendedName>
    <alternativeName>
        <fullName evidence="4">AnhMurNAc kinase</fullName>
    </alternativeName>
</protein>
<keyword evidence="3 4" id="KW-0067">ATP-binding</keyword>
<dbReference type="SUPFAM" id="SSF53067">
    <property type="entry name" value="Actin-like ATPase domain"/>
    <property type="match status" value="1"/>
</dbReference>
<feature type="binding site" evidence="4">
    <location>
        <begin position="34"/>
        <end position="41"/>
    </location>
    <ligand>
        <name>ATP</name>
        <dbReference type="ChEBI" id="CHEBI:30616"/>
    </ligand>
</feature>
<evidence type="ECO:0000256" key="2">
    <source>
        <dbReference type="ARBA" id="ARBA00022741"/>
    </source>
</evidence>
<evidence type="ECO:0000256" key="4">
    <source>
        <dbReference type="HAMAP-Rule" id="MF_01270"/>
    </source>
</evidence>
<keyword evidence="7" id="KW-1185">Reference proteome</keyword>
<dbReference type="HAMAP" id="MF_01270">
    <property type="entry name" value="AnhMurNAc_kinase"/>
    <property type="match status" value="1"/>
</dbReference>
<dbReference type="Gene3D" id="3.30.420.40">
    <property type="match status" value="2"/>
</dbReference>
<feature type="region of interest" description="Disordered" evidence="5">
    <location>
        <begin position="1"/>
        <end position="21"/>
    </location>
</feature>
<dbReference type="Pfam" id="PF03702">
    <property type="entry name" value="AnmK"/>
    <property type="match status" value="1"/>
</dbReference>
<name>A0ABN4YEQ3_9GAMM</name>
<dbReference type="NCBIfam" id="NF007139">
    <property type="entry name" value="PRK09585.1-3"/>
    <property type="match status" value="1"/>
</dbReference>
<keyword evidence="2 4" id="KW-0547">Nucleotide-binding</keyword>
<comment type="pathway">
    <text evidence="4">Amino-sugar metabolism; 1,6-anhydro-N-acetylmuramate degradation.</text>
</comment>
<accession>A0ABN4YEQ3</accession>
<evidence type="ECO:0000313" key="6">
    <source>
        <dbReference type="EMBL" id="ARD21530.1"/>
    </source>
</evidence>
<dbReference type="InterPro" id="IPR043129">
    <property type="entry name" value="ATPase_NBD"/>
</dbReference>
<comment type="catalytic activity">
    <reaction evidence="4">
        <text>1,6-anhydro-N-acetyl-beta-muramate + ATP + H2O = N-acetyl-D-muramate 6-phosphate + ADP + H(+)</text>
        <dbReference type="Rhea" id="RHEA:24952"/>
        <dbReference type="ChEBI" id="CHEBI:15377"/>
        <dbReference type="ChEBI" id="CHEBI:15378"/>
        <dbReference type="ChEBI" id="CHEBI:30616"/>
        <dbReference type="ChEBI" id="CHEBI:58690"/>
        <dbReference type="ChEBI" id="CHEBI:58722"/>
        <dbReference type="ChEBI" id="CHEBI:456216"/>
        <dbReference type="EC" id="2.7.1.170"/>
    </reaction>
</comment>
<keyword evidence="4 6" id="KW-0418">Kinase</keyword>
<proteinExistence type="inferred from homology"/>
<dbReference type="EC" id="2.7.1.170" evidence="4"/>
<dbReference type="GO" id="GO:0016301">
    <property type="term" value="F:kinase activity"/>
    <property type="evidence" value="ECO:0007669"/>
    <property type="project" value="UniProtKB-KW"/>
</dbReference>